<dbReference type="InParanoid" id="A0A7J8BM97"/>
<gene>
    <name evidence="1" type="ORF">HJG59_010113</name>
</gene>
<accession>A0A7J8BM97</accession>
<dbReference type="AlphaFoldDB" id="A0A7J8BM97"/>
<sequence length="129" mass="13981">MNQAAREEFYDTGPGSNSLFTQQHVLRGSGTGCSQFGFPHSPRWLQRGRYLPRAAPQRLQHASLPQPLPAQLYSGASVPSKPQSWAGAEKAWQPRAVAGQVPSIGASELALQTLVFVFRPLHTNCSPSA</sequence>
<keyword evidence="2" id="KW-1185">Reference proteome</keyword>
<comment type="caution">
    <text evidence="1">The sequence shown here is derived from an EMBL/GenBank/DDBJ whole genome shotgun (WGS) entry which is preliminary data.</text>
</comment>
<dbReference type="Proteomes" id="UP000550707">
    <property type="component" value="Unassembled WGS sequence"/>
</dbReference>
<dbReference type="EMBL" id="JACASF010000023">
    <property type="protein sequence ID" value="KAF6399844.1"/>
    <property type="molecule type" value="Genomic_DNA"/>
</dbReference>
<name>A0A7J8BM97_MOLMO</name>
<evidence type="ECO:0000313" key="1">
    <source>
        <dbReference type="EMBL" id="KAF6399844.1"/>
    </source>
</evidence>
<reference evidence="1 2" key="1">
    <citation type="journal article" date="2020" name="Nature">
        <title>Six reference-quality genomes reveal evolution of bat adaptations.</title>
        <authorList>
            <person name="Jebb D."/>
            <person name="Huang Z."/>
            <person name="Pippel M."/>
            <person name="Hughes G.M."/>
            <person name="Lavrichenko K."/>
            <person name="Devanna P."/>
            <person name="Winkler S."/>
            <person name="Jermiin L.S."/>
            <person name="Skirmuntt E.C."/>
            <person name="Katzourakis A."/>
            <person name="Burkitt-Gray L."/>
            <person name="Ray D.A."/>
            <person name="Sullivan K.A.M."/>
            <person name="Roscito J.G."/>
            <person name="Kirilenko B.M."/>
            <person name="Davalos L.M."/>
            <person name="Corthals A.P."/>
            <person name="Power M.L."/>
            <person name="Jones G."/>
            <person name="Ransome R.D."/>
            <person name="Dechmann D.K.N."/>
            <person name="Locatelli A.G."/>
            <person name="Puechmaille S.J."/>
            <person name="Fedrigo O."/>
            <person name="Jarvis E.D."/>
            <person name="Hiller M."/>
            <person name="Vernes S.C."/>
            <person name="Myers E.W."/>
            <person name="Teeling E.C."/>
        </authorList>
    </citation>
    <scope>NUCLEOTIDE SEQUENCE [LARGE SCALE GENOMIC DNA]</scope>
    <source>
        <strain evidence="1">MMolMol1</strain>
        <tissue evidence="1">Muscle</tissue>
    </source>
</reference>
<organism evidence="1 2">
    <name type="scientific">Molossus molossus</name>
    <name type="common">Pallas' mastiff bat</name>
    <name type="synonym">Vespertilio molossus</name>
    <dbReference type="NCBI Taxonomy" id="27622"/>
    <lineage>
        <taxon>Eukaryota</taxon>
        <taxon>Metazoa</taxon>
        <taxon>Chordata</taxon>
        <taxon>Craniata</taxon>
        <taxon>Vertebrata</taxon>
        <taxon>Euteleostomi</taxon>
        <taxon>Mammalia</taxon>
        <taxon>Eutheria</taxon>
        <taxon>Laurasiatheria</taxon>
        <taxon>Chiroptera</taxon>
        <taxon>Yangochiroptera</taxon>
        <taxon>Molossidae</taxon>
        <taxon>Molossus</taxon>
    </lineage>
</organism>
<proteinExistence type="predicted"/>
<evidence type="ECO:0000313" key="2">
    <source>
        <dbReference type="Proteomes" id="UP000550707"/>
    </source>
</evidence>
<protein>
    <submittedName>
        <fullName evidence="1">Uncharacterized protein</fullName>
    </submittedName>
</protein>